<keyword evidence="3 6" id="KW-1133">Transmembrane helix</keyword>
<keyword evidence="2 6" id="KW-0812">Transmembrane</keyword>
<proteinExistence type="predicted"/>
<accession>A0ABX6QU43</accession>
<evidence type="ECO:0000256" key="2">
    <source>
        <dbReference type="ARBA" id="ARBA00022692"/>
    </source>
</evidence>
<dbReference type="EMBL" id="CP058351">
    <property type="protein sequence ID" value="QLF71717.1"/>
    <property type="molecule type" value="Genomic_DNA"/>
</dbReference>
<evidence type="ECO:0000313" key="8">
    <source>
        <dbReference type="EMBL" id="QLF71717.1"/>
    </source>
</evidence>
<feature type="transmembrane region" description="Helical" evidence="6">
    <location>
        <begin position="124"/>
        <end position="144"/>
    </location>
</feature>
<comment type="subcellular location">
    <subcellularLocation>
        <location evidence="1">Membrane</location>
        <topology evidence="1">Multi-pass membrane protein</topology>
    </subcellularLocation>
</comment>
<evidence type="ECO:0000256" key="4">
    <source>
        <dbReference type="ARBA" id="ARBA00023136"/>
    </source>
</evidence>
<feature type="transmembrane region" description="Helical" evidence="6">
    <location>
        <begin position="61"/>
        <end position="82"/>
    </location>
</feature>
<feature type="transmembrane region" description="Helical" evidence="6">
    <location>
        <begin position="156"/>
        <end position="175"/>
    </location>
</feature>
<keyword evidence="4 6" id="KW-0472">Membrane</keyword>
<sequence length="452" mass="49748">MKTHIDRLWNFSDFLFLTGLAVALFLGSKVTPLLVVAGVLPIPFLLHALKNRHYHVSIWTLLAPFGIYFAYSLFTLFFFTGLGASDPRPVNPSLESYSVAIAMLVVGLLRSLQIRNLASVFRRLMPWLLVACFAVLSYMMFAGIRDACRVRGLAPWPFIPALLFSTLTFICLVGWERLAERERWLRVGLLALSIVVSTTYTGSRGVAVAQVGVFGLLLLISFLPSFAKSMPRWHHLMSATIAGAAISVAIGLATDCGPASRFSSTFETLGRLTAQLNPTEDQTAPAKQPAPAQEAVQIPDSSAQAAAKQPEPSQSTEVTNDDAIGLRLAMWETSLTAIQESPIFGHGSLYLQKLIHATYGFEHNHNQYLTWLVTGGLLQLSLGLIFLAIPWFVSKGLSTADRLLLTTGVSLFWGIAMMFDSFLNLKFYTHYFCLLCGVLYALSNSMQERAPT</sequence>
<feature type="transmembrane region" description="Helical" evidence="6">
    <location>
        <begin position="7"/>
        <end position="26"/>
    </location>
</feature>
<evidence type="ECO:0000313" key="9">
    <source>
        <dbReference type="Proteomes" id="UP000308530"/>
    </source>
</evidence>
<feature type="transmembrane region" description="Helical" evidence="6">
    <location>
        <begin position="32"/>
        <end position="49"/>
    </location>
</feature>
<feature type="transmembrane region" description="Helical" evidence="6">
    <location>
        <begin position="368"/>
        <end position="391"/>
    </location>
</feature>
<dbReference type="PANTHER" id="PTHR37422">
    <property type="entry name" value="TEICHURONIC ACID BIOSYNTHESIS PROTEIN TUAE"/>
    <property type="match status" value="1"/>
</dbReference>
<dbReference type="Proteomes" id="UP000308530">
    <property type="component" value="Plasmid pPRADMK78_01"/>
</dbReference>
<feature type="transmembrane region" description="Helical" evidence="6">
    <location>
        <begin position="403"/>
        <end position="419"/>
    </location>
</feature>
<dbReference type="InterPro" id="IPR007016">
    <property type="entry name" value="O-antigen_ligase-rel_domated"/>
</dbReference>
<organism evidence="8 9">
    <name type="scientific">Peteryoungia desertarenae</name>
    <dbReference type="NCBI Taxonomy" id="1813451"/>
    <lineage>
        <taxon>Bacteria</taxon>
        <taxon>Pseudomonadati</taxon>
        <taxon>Pseudomonadota</taxon>
        <taxon>Alphaproteobacteria</taxon>
        <taxon>Hyphomicrobiales</taxon>
        <taxon>Rhizobiaceae</taxon>
        <taxon>Peteryoungia</taxon>
    </lineage>
</organism>
<feature type="compositionally biased region" description="Low complexity" evidence="5">
    <location>
        <begin position="282"/>
        <end position="295"/>
    </location>
</feature>
<reference evidence="8 9" key="1">
    <citation type="submission" date="2020-06" db="EMBL/GenBank/DDBJ databases">
        <title>Genome sequence of Rhizobium sp strain ADMK78.</title>
        <authorList>
            <person name="Rahi P."/>
        </authorList>
    </citation>
    <scope>NUCLEOTIDE SEQUENCE [LARGE SCALE GENOMIC DNA]</scope>
    <source>
        <strain evidence="8 9">ADMK78</strain>
        <plasmid evidence="8 9">pPRADMK78_01</plasmid>
    </source>
</reference>
<keyword evidence="9" id="KW-1185">Reference proteome</keyword>
<evidence type="ECO:0000256" key="5">
    <source>
        <dbReference type="SAM" id="MobiDB-lite"/>
    </source>
</evidence>
<geneLocation type="plasmid" evidence="8 9">
    <name>pPRADMK78_01</name>
</geneLocation>
<keyword evidence="8" id="KW-0614">Plasmid</keyword>
<gene>
    <name evidence="8" type="ORF">FE840_018990</name>
</gene>
<name>A0ABX6QU43_9HYPH</name>
<feature type="transmembrane region" description="Helical" evidence="6">
    <location>
        <begin position="184"/>
        <end position="201"/>
    </location>
</feature>
<dbReference type="GO" id="GO:0016874">
    <property type="term" value="F:ligase activity"/>
    <property type="evidence" value="ECO:0007669"/>
    <property type="project" value="UniProtKB-KW"/>
</dbReference>
<evidence type="ECO:0000259" key="7">
    <source>
        <dbReference type="Pfam" id="PF04932"/>
    </source>
</evidence>
<dbReference type="InterPro" id="IPR051533">
    <property type="entry name" value="WaaL-like"/>
</dbReference>
<dbReference type="PANTHER" id="PTHR37422:SF13">
    <property type="entry name" value="LIPOPOLYSACCHARIDE BIOSYNTHESIS PROTEIN PA4999-RELATED"/>
    <property type="match status" value="1"/>
</dbReference>
<evidence type="ECO:0000256" key="6">
    <source>
        <dbReference type="SAM" id="Phobius"/>
    </source>
</evidence>
<evidence type="ECO:0000256" key="3">
    <source>
        <dbReference type="ARBA" id="ARBA00022989"/>
    </source>
</evidence>
<feature type="transmembrane region" description="Helical" evidence="6">
    <location>
        <begin position="207"/>
        <end position="226"/>
    </location>
</feature>
<feature type="region of interest" description="Disordered" evidence="5">
    <location>
        <begin position="279"/>
        <end position="319"/>
    </location>
</feature>
<protein>
    <submittedName>
        <fullName evidence="8">O-antigen ligase family protein</fullName>
    </submittedName>
</protein>
<feature type="domain" description="O-antigen ligase-related" evidence="7">
    <location>
        <begin position="191"/>
        <end position="378"/>
    </location>
</feature>
<dbReference type="Pfam" id="PF04932">
    <property type="entry name" value="Wzy_C"/>
    <property type="match status" value="1"/>
</dbReference>
<keyword evidence="8" id="KW-0436">Ligase</keyword>
<dbReference type="RefSeq" id="WP_138289210.1">
    <property type="nucleotide sequence ID" value="NZ_CP058351.1"/>
</dbReference>
<feature type="transmembrane region" description="Helical" evidence="6">
    <location>
        <begin position="94"/>
        <end position="112"/>
    </location>
</feature>
<evidence type="ECO:0000256" key="1">
    <source>
        <dbReference type="ARBA" id="ARBA00004141"/>
    </source>
</evidence>